<evidence type="ECO:0000259" key="1">
    <source>
        <dbReference type="Pfam" id="PF06742"/>
    </source>
</evidence>
<dbReference type="Pfam" id="PF06742">
    <property type="entry name" value="DUF1214"/>
    <property type="match status" value="1"/>
</dbReference>
<dbReference type="PANTHER" id="PTHR36509">
    <property type="entry name" value="BLL3101 PROTEIN"/>
    <property type="match status" value="1"/>
</dbReference>
<evidence type="ECO:0000313" key="4">
    <source>
        <dbReference type="Proteomes" id="UP000022141"/>
    </source>
</evidence>
<gene>
    <name evidence="3" type="ORF">AW11_00191</name>
</gene>
<evidence type="ECO:0000313" key="3">
    <source>
        <dbReference type="EMBL" id="EXI91147.1"/>
    </source>
</evidence>
<comment type="caution">
    <text evidence="3">The sequence shown here is derived from an EMBL/GenBank/DDBJ whole genome shotgun (WGS) entry which is preliminary data.</text>
</comment>
<proteinExistence type="predicted"/>
<evidence type="ECO:0000259" key="2">
    <source>
        <dbReference type="Pfam" id="PF06863"/>
    </source>
</evidence>
<reference evidence="3" key="1">
    <citation type="submission" date="2014-02" db="EMBL/GenBank/DDBJ databases">
        <title>Expanding our view of genomic diversity in Candidatus Accumulibacter clades.</title>
        <authorList>
            <person name="Skennerton C.T."/>
            <person name="Barr J.J."/>
            <person name="Slater F.R."/>
            <person name="Bond P.L."/>
            <person name="Tyson G.W."/>
        </authorList>
    </citation>
    <scope>NUCLEOTIDE SEQUENCE [LARGE SCALE GENOMIC DNA]</scope>
</reference>
<dbReference type="InterPro" id="IPR010621">
    <property type="entry name" value="DUF1214"/>
</dbReference>
<dbReference type="Proteomes" id="UP000022141">
    <property type="component" value="Unassembled WGS sequence"/>
</dbReference>
<feature type="domain" description="DUF1254" evidence="2">
    <location>
        <begin position="75"/>
        <end position="205"/>
    </location>
</feature>
<dbReference type="Gene3D" id="2.60.40.1610">
    <property type="entry name" value="Domain of unknown function DUF1254"/>
    <property type="match status" value="1"/>
</dbReference>
<dbReference type="PATRIC" id="fig|1454004.3.peg.199"/>
<dbReference type="eggNOG" id="COG5361">
    <property type="taxonomic scope" value="Bacteria"/>
</dbReference>
<dbReference type="InterPro" id="IPR037049">
    <property type="entry name" value="DUF1214_C_sf"/>
</dbReference>
<feature type="domain" description="DUF1214" evidence="1">
    <location>
        <begin position="348"/>
        <end position="455"/>
    </location>
</feature>
<protein>
    <recommendedName>
        <fullName evidence="5">DUF1254 domain-containing protein</fullName>
    </recommendedName>
</protein>
<dbReference type="Gene3D" id="2.60.120.600">
    <property type="entry name" value="Domain of unknown function DUF1214, C-terminal domain"/>
    <property type="match status" value="1"/>
</dbReference>
<dbReference type="Pfam" id="PF06863">
    <property type="entry name" value="DUF1254"/>
    <property type="match status" value="1"/>
</dbReference>
<dbReference type="PANTHER" id="PTHR36509:SF2">
    <property type="entry name" value="BLL3101 PROTEIN"/>
    <property type="match status" value="1"/>
</dbReference>
<dbReference type="EMBL" id="JEMY01000002">
    <property type="protein sequence ID" value="EXI91147.1"/>
    <property type="molecule type" value="Genomic_DNA"/>
</dbReference>
<accession>A0A011QPC0</accession>
<evidence type="ECO:0008006" key="5">
    <source>
        <dbReference type="Google" id="ProtNLM"/>
    </source>
</evidence>
<dbReference type="STRING" id="1454004.AW11_00191"/>
<keyword evidence="4" id="KW-1185">Reference proteome</keyword>
<dbReference type="InterPro" id="IPR010679">
    <property type="entry name" value="DUF1254"/>
</dbReference>
<organism evidence="3 4">
    <name type="scientific">Accumulibacter regalis</name>
    <dbReference type="NCBI Taxonomy" id="522306"/>
    <lineage>
        <taxon>Bacteria</taxon>
        <taxon>Pseudomonadati</taxon>
        <taxon>Pseudomonadota</taxon>
        <taxon>Betaproteobacteria</taxon>
        <taxon>Candidatus Accumulibacter</taxon>
    </lineage>
</organism>
<dbReference type="SUPFAM" id="SSF160935">
    <property type="entry name" value="VPA0735-like"/>
    <property type="match status" value="1"/>
</dbReference>
<dbReference type="AlphaFoldDB" id="A0A011QPC0"/>
<dbReference type="InterPro" id="IPR037050">
    <property type="entry name" value="DUF1254_sf"/>
</dbReference>
<name>A0A011QPC0_ACCRE</name>
<sequence length="471" mass="51482">MERSLLQRAVLALALLTMFVSTPGRAQELSQRSTLEAQRIGVEAAIYGLPLVLMDLTRQLSTNVPSPQANAHAPINQFGSMSSYPPASDHSIVRMNVDTLYSFAWLDLAKEPMVLSVPDTGERYYLMPMLDAWTNVFASPGKRTSGTQAGNFVITGPDWSGTLPEGVEEIKAPTNTVWIAGRTQTNGARDYAAVHRIQKQYRITPLSAFGKRYTPPTGVVDTSIESKLAPVDQLAQMDTTTFFNRLAQLMAANPPPAADAPLLDRLARIGLIPGEKFTASKLDPAVARGLEGSLAIALERLHAAAKHAGKPVNGWYIPPREVGDFGTDYDLRAVVALIGLGANIPADAIYPNAFTDGDGKPLNGAQRYVIHFDKGQTPPANAFWSLTMYDAQSFFVDNPVNRYNVASWMPLRYNRDGSLDVFIQKESPGKGKEANWLPAASGDFSVTMRVYWPKEEMLDGSWSPPALKRLD</sequence>